<sequence>MPPSALYPTEYDLGDNSLSKSKRDFAFNNQDPVRGWPGRLTSALSWTGSDFVNEEQFVHELSVQDKAEIDNALAHFKDLELDGSAVTASNFPLPGLGDRLLQLAIDLHDGKGFFVLRGLNPADYSPEDNIVIFLGISSYIAERRGKQDEAGNMLCQSYAAAAFHTDQFPDILALQTHGCAAKGGDHIIASSYKIYNELAATRPDLLKVLARPDWFFDSRPLLFNQNGRVILNFGRIHVVGQERSDNGESTPQPSLQQLEALDAVQLLAEQNQLRLAMQPGDLTFINNFALLHARDGFEDTEENTRHLVRMWLKNERLAWQLPHTLQKGNYRTFDDTVEELWNIRPAPRVAFQVREKFGP</sequence>
<organism evidence="3 4">
    <name type="scientific">Hyaloscypha variabilis (strain UAMH 11265 / GT02V1 / F)</name>
    <name type="common">Meliniomyces variabilis</name>
    <dbReference type="NCBI Taxonomy" id="1149755"/>
    <lineage>
        <taxon>Eukaryota</taxon>
        <taxon>Fungi</taxon>
        <taxon>Dikarya</taxon>
        <taxon>Ascomycota</taxon>
        <taxon>Pezizomycotina</taxon>
        <taxon>Leotiomycetes</taxon>
        <taxon>Helotiales</taxon>
        <taxon>Hyaloscyphaceae</taxon>
        <taxon>Hyaloscypha</taxon>
        <taxon>Hyaloscypha variabilis</taxon>
    </lineage>
</organism>
<evidence type="ECO:0000259" key="2">
    <source>
        <dbReference type="Pfam" id="PF02668"/>
    </source>
</evidence>
<name>A0A2J6SBK5_HYAVF</name>
<dbReference type="InterPro" id="IPR042098">
    <property type="entry name" value="TauD-like_sf"/>
</dbReference>
<accession>A0A2J6SBK5</accession>
<dbReference type="Pfam" id="PF02668">
    <property type="entry name" value="TauD"/>
    <property type="match status" value="1"/>
</dbReference>
<protein>
    <submittedName>
        <fullName evidence="3">Clavaminate synthase-like protein</fullName>
    </submittedName>
</protein>
<evidence type="ECO:0000313" key="4">
    <source>
        <dbReference type="Proteomes" id="UP000235786"/>
    </source>
</evidence>
<dbReference type="AlphaFoldDB" id="A0A2J6SBK5"/>
<evidence type="ECO:0000256" key="1">
    <source>
        <dbReference type="ARBA" id="ARBA00023002"/>
    </source>
</evidence>
<evidence type="ECO:0000313" key="3">
    <source>
        <dbReference type="EMBL" id="PMD48143.1"/>
    </source>
</evidence>
<dbReference type="InterPro" id="IPR050411">
    <property type="entry name" value="AlphaKG_dependent_hydroxylases"/>
</dbReference>
<dbReference type="EMBL" id="KZ613937">
    <property type="protein sequence ID" value="PMD48143.1"/>
    <property type="molecule type" value="Genomic_DNA"/>
</dbReference>
<proteinExistence type="predicted"/>
<dbReference type="PANTHER" id="PTHR10696">
    <property type="entry name" value="GAMMA-BUTYROBETAINE HYDROXYLASE-RELATED"/>
    <property type="match status" value="1"/>
</dbReference>
<keyword evidence="1" id="KW-0560">Oxidoreductase</keyword>
<reference evidence="3 4" key="1">
    <citation type="submission" date="2016-04" db="EMBL/GenBank/DDBJ databases">
        <title>A degradative enzymes factory behind the ericoid mycorrhizal symbiosis.</title>
        <authorList>
            <consortium name="DOE Joint Genome Institute"/>
            <person name="Martino E."/>
            <person name="Morin E."/>
            <person name="Grelet G."/>
            <person name="Kuo A."/>
            <person name="Kohler A."/>
            <person name="Daghino S."/>
            <person name="Barry K."/>
            <person name="Choi C."/>
            <person name="Cichocki N."/>
            <person name="Clum A."/>
            <person name="Copeland A."/>
            <person name="Hainaut M."/>
            <person name="Haridas S."/>
            <person name="Labutti K."/>
            <person name="Lindquist E."/>
            <person name="Lipzen A."/>
            <person name="Khouja H.-R."/>
            <person name="Murat C."/>
            <person name="Ohm R."/>
            <person name="Olson A."/>
            <person name="Spatafora J."/>
            <person name="Veneault-Fourrey C."/>
            <person name="Henrissat B."/>
            <person name="Grigoriev I."/>
            <person name="Martin F."/>
            <person name="Perotto S."/>
        </authorList>
    </citation>
    <scope>NUCLEOTIDE SEQUENCE [LARGE SCALE GENOMIC DNA]</scope>
    <source>
        <strain evidence="3 4">F</strain>
    </source>
</reference>
<dbReference type="PANTHER" id="PTHR10696:SF54">
    <property type="entry name" value="FAMILY OXIDOREDUCTASE, PUTATIVE (AFU_ORTHOLOGUE AFUA_4G13850)-RELATED"/>
    <property type="match status" value="1"/>
</dbReference>
<keyword evidence="4" id="KW-1185">Reference proteome</keyword>
<dbReference type="GO" id="GO:0016491">
    <property type="term" value="F:oxidoreductase activity"/>
    <property type="evidence" value="ECO:0007669"/>
    <property type="project" value="UniProtKB-KW"/>
</dbReference>
<dbReference type="STRING" id="1149755.A0A2J6SBK5"/>
<dbReference type="Gene3D" id="3.60.130.10">
    <property type="entry name" value="Clavaminate synthase-like"/>
    <property type="match status" value="1"/>
</dbReference>
<feature type="domain" description="TauD/TfdA-like" evidence="2">
    <location>
        <begin position="86"/>
        <end position="311"/>
    </location>
</feature>
<dbReference type="OrthoDB" id="272271at2759"/>
<dbReference type="Proteomes" id="UP000235786">
    <property type="component" value="Unassembled WGS sequence"/>
</dbReference>
<gene>
    <name evidence="3" type="ORF">L207DRAFT_414517</name>
</gene>
<dbReference type="InterPro" id="IPR003819">
    <property type="entry name" value="TauD/TfdA-like"/>
</dbReference>
<dbReference type="SUPFAM" id="SSF51197">
    <property type="entry name" value="Clavaminate synthase-like"/>
    <property type="match status" value="1"/>
</dbReference>